<dbReference type="InterPro" id="IPR011009">
    <property type="entry name" value="Kinase-like_dom_sf"/>
</dbReference>
<protein>
    <submittedName>
        <fullName evidence="2">Leucine-rich repeat receptor-like protein kinase</fullName>
    </submittedName>
</protein>
<dbReference type="PANTHER" id="PTHR48007">
    <property type="entry name" value="LEUCINE-RICH REPEAT RECEPTOR-LIKE PROTEIN KINASE PXC1"/>
    <property type="match status" value="1"/>
</dbReference>
<accession>A0AAW0MI36</accession>
<dbReference type="GO" id="GO:0004672">
    <property type="term" value="F:protein kinase activity"/>
    <property type="evidence" value="ECO:0007669"/>
    <property type="project" value="InterPro"/>
</dbReference>
<evidence type="ECO:0000313" key="2">
    <source>
        <dbReference type="EMBL" id="KAK7861364.1"/>
    </source>
</evidence>
<keyword evidence="2" id="KW-0418">Kinase</keyword>
<organism evidence="2">
    <name type="scientific">Quercus suber</name>
    <name type="common">Cork oak</name>
    <dbReference type="NCBI Taxonomy" id="58331"/>
    <lineage>
        <taxon>Eukaryota</taxon>
        <taxon>Viridiplantae</taxon>
        <taxon>Streptophyta</taxon>
        <taxon>Embryophyta</taxon>
        <taxon>Tracheophyta</taxon>
        <taxon>Spermatophyta</taxon>
        <taxon>Magnoliopsida</taxon>
        <taxon>eudicotyledons</taxon>
        <taxon>Gunneridae</taxon>
        <taxon>Pentapetalae</taxon>
        <taxon>rosids</taxon>
        <taxon>fabids</taxon>
        <taxon>Fagales</taxon>
        <taxon>Fagaceae</taxon>
        <taxon>Quercus</taxon>
    </lineage>
</organism>
<dbReference type="InterPro" id="IPR046959">
    <property type="entry name" value="PRK1-6/SRF4-like"/>
</dbReference>
<keyword evidence="2" id="KW-0675">Receptor</keyword>
<reference evidence="2" key="3">
    <citation type="submission" date="2023-07" db="EMBL/GenBank/DDBJ databases">
        <title>An improved reference 1 genome and first organelle genomes of Quercus suber.</title>
        <authorList>
            <consortium name="Genosuber Consortium"/>
            <person name="Usie A."/>
            <person name="Serra O."/>
            <person name="Barros P."/>
        </authorList>
    </citation>
    <scope>NUCLEOTIDE SEQUENCE</scope>
    <source>
        <strain evidence="2">HL8</strain>
        <tissue evidence="2">Leaves</tissue>
    </source>
</reference>
<dbReference type="AlphaFoldDB" id="A0AAW0MI36"/>
<dbReference type="PANTHER" id="PTHR48007:SF79">
    <property type="entry name" value="(WILD MALAYSIAN BANANA) HYPOTHETICAL PROTEIN"/>
    <property type="match status" value="1"/>
</dbReference>
<reference evidence="2" key="2">
    <citation type="journal article" date="2018" name="Sci. Data">
        <title>The draft genome sequence of cork oak.</title>
        <authorList>
            <person name="Ramos A.M."/>
            <person name="Usie A."/>
            <person name="Barbosa P."/>
            <person name="Barros P.M."/>
            <person name="Capote T."/>
            <person name="Chaves I."/>
            <person name="Simoes F."/>
            <person name="Abreu I."/>
            <person name="Carrasquinho I."/>
            <person name="Faro C."/>
            <person name="Guimaraes J.B."/>
            <person name="Mendonca D."/>
            <person name="Nobrega F."/>
            <person name="Rodrigues L."/>
            <person name="Saibo N.J.M."/>
            <person name="Varela M.C."/>
            <person name="Egas C."/>
            <person name="Matos J."/>
            <person name="Miguel C.M."/>
            <person name="Oliveira M.M."/>
            <person name="Ricardo C.P."/>
            <person name="Goncalves S."/>
        </authorList>
    </citation>
    <scope>NUCLEOTIDE SEQUENCE [LARGE SCALE GENOMIC DNA]</scope>
    <source>
        <strain evidence="2">HL8</strain>
    </source>
</reference>
<reference evidence="2" key="1">
    <citation type="submission" date="2017-12" db="EMBL/GenBank/DDBJ databases">
        <authorList>
            <person name="Barbosa P."/>
            <person name="Usie A."/>
            <person name="Ramos A.M."/>
        </authorList>
    </citation>
    <scope>NUCLEOTIDE SEQUENCE</scope>
    <source>
        <strain evidence="2">HL8</strain>
        <tissue evidence="2">Leaves</tissue>
    </source>
</reference>
<dbReference type="PROSITE" id="PS50011">
    <property type="entry name" value="PROTEIN_KINASE_DOM"/>
    <property type="match status" value="1"/>
</dbReference>
<name>A0AAW0MI36_QUESU</name>
<proteinExistence type="predicted"/>
<sequence length="97" mass="11315">MKLIDQVKHRNILPAFAFYCSKYEKLLVYEYQQNESLFMLLHGNNQMGEAFDWASRLGVAASIADTLAFMHQELKEYGIVHGNLKYSNILMNKNMEH</sequence>
<dbReference type="InterPro" id="IPR000719">
    <property type="entry name" value="Prot_kinase_dom"/>
</dbReference>
<dbReference type="EMBL" id="PKMF04000002">
    <property type="protein sequence ID" value="KAK7861364.1"/>
    <property type="molecule type" value="Genomic_DNA"/>
</dbReference>
<keyword evidence="2" id="KW-0808">Transferase</keyword>
<dbReference type="SUPFAM" id="SSF56112">
    <property type="entry name" value="Protein kinase-like (PK-like)"/>
    <property type="match status" value="1"/>
</dbReference>
<comment type="caution">
    <text evidence="2">The sequence shown here is derived from an EMBL/GenBank/DDBJ whole genome shotgun (WGS) entry which is preliminary data.</text>
</comment>
<gene>
    <name evidence="2" type="ORF">CFP56_011263</name>
</gene>
<evidence type="ECO:0000259" key="1">
    <source>
        <dbReference type="PROSITE" id="PS50011"/>
    </source>
</evidence>
<dbReference type="Pfam" id="PF00069">
    <property type="entry name" value="Pkinase"/>
    <property type="match status" value="1"/>
</dbReference>
<dbReference type="Gene3D" id="1.10.510.10">
    <property type="entry name" value="Transferase(Phosphotransferase) domain 1"/>
    <property type="match status" value="1"/>
</dbReference>
<dbReference type="GO" id="GO:0005524">
    <property type="term" value="F:ATP binding"/>
    <property type="evidence" value="ECO:0007669"/>
    <property type="project" value="InterPro"/>
</dbReference>
<feature type="domain" description="Protein kinase" evidence="1">
    <location>
        <begin position="1"/>
        <end position="97"/>
    </location>
</feature>